<feature type="non-terminal residue" evidence="1">
    <location>
        <position position="1"/>
    </location>
</feature>
<sequence>VIGQYGMDDMMQISFSVDEGGDVNLCFGDSIKIDDPYQLQQMTEYAYPNNAEVLHSKHGLWLSMFIRHMDDFSVMEVELEE</sequence>
<organism evidence="1 2">
    <name type="scientific">Candidatus Methanomarinus sp</name>
    <dbReference type="NCBI Taxonomy" id="3386244"/>
    <lineage>
        <taxon>Archaea</taxon>
        <taxon>Methanobacteriati</taxon>
        <taxon>Methanobacteriota</taxon>
        <taxon>Stenosarchaea group</taxon>
        <taxon>Methanomicrobia</taxon>
        <taxon>Methanosarcinales</taxon>
        <taxon>ANME-2 cluster</taxon>
        <taxon>Candidatus Methanocomedenaceae</taxon>
        <taxon>Candidatus Methanomarinus</taxon>
    </lineage>
</organism>
<dbReference type="EMBL" id="QYBA01000235">
    <property type="protein sequence ID" value="TKY91231.1"/>
    <property type="molecule type" value="Genomic_DNA"/>
</dbReference>
<name>A0AC61S952_9EURY</name>
<gene>
    <name evidence="1" type="ORF">C5S46_06865</name>
</gene>
<evidence type="ECO:0000313" key="1">
    <source>
        <dbReference type="EMBL" id="TKY91231.1"/>
    </source>
</evidence>
<protein>
    <submittedName>
        <fullName evidence="1">Uncharacterized protein</fullName>
    </submittedName>
</protein>
<dbReference type="Proteomes" id="UP000315423">
    <property type="component" value="Unassembled WGS sequence"/>
</dbReference>
<proteinExistence type="predicted"/>
<accession>A0AC61S952</accession>
<reference evidence="1" key="1">
    <citation type="submission" date="2018-09" db="EMBL/GenBank/DDBJ databases">
        <title>A genomic encyclopedia of anaerobic methanotrophic archaea.</title>
        <authorList>
            <person name="Skennerton C.T."/>
            <person name="Chadwick G.L."/>
            <person name="Laso-Perez R."/>
            <person name="Leu A.O."/>
            <person name="Speth D.R."/>
            <person name="Yu H."/>
            <person name="Morgan-Lang C."/>
            <person name="Hatzenpichler R."/>
            <person name="Goudeau D."/>
            <person name="Malmstrom R."/>
            <person name="Woyke T."/>
            <person name="Hallam S."/>
            <person name="Tyson G.W."/>
            <person name="Wegener G."/>
            <person name="Boetius A."/>
            <person name="Orphan V.J."/>
        </authorList>
    </citation>
    <scope>NUCLEOTIDE SEQUENCE</scope>
    <source>
        <strain evidence="1">CONS3730D10UFb2</strain>
    </source>
</reference>
<comment type="caution">
    <text evidence="1">The sequence shown here is derived from an EMBL/GenBank/DDBJ whole genome shotgun (WGS) entry which is preliminary data.</text>
</comment>
<evidence type="ECO:0000313" key="2">
    <source>
        <dbReference type="Proteomes" id="UP000315423"/>
    </source>
</evidence>